<keyword evidence="1" id="KW-0472">Membrane</keyword>
<dbReference type="Pfam" id="PF13038">
    <property type="entry name" value="DUF3899"/>
    <property type="match status" value="1"/>
</dbReference>
<dbReference type="AlphaFoldDB" id="A0A0K9YYQ3"/>
<gene>
    <name evidence="4" type="ORF">ADS79_07930</name>
    <name evidence="3" type="ORF">BRE01_47840</name>
</gene>
<reference evidence="3 6" key="3">
    <citation type="submission" date="2019-06" db="EMBL/GenBank/DDBJ databases">
        <title>Whole genome shotgun sequence of Brevibacillus reuszeri NBRC 15719.</title>
        <authorList>
            <person name="Hosoyama A."/>
            <person name="Uohara A."/>
            <person name="Ohji S."/>
            <person name="Ichikawa N."/>
        </authorList>
    </citation>
    <scope>NUCLEOTIDE SEQUENCE [LARGE SCALE GENOMIC DNA]</scope>
    <source>
        <strain evidence="3 6">NBRC 15719</strain>
    </source>
</reference>
<dbReference type="RefSeq" id="WP_049737858.1">
    <property type="nucleotide sequence ID" value="NZ_BJON01000019.1"/>
</dbReference>
<evidence type="ECO:0000313" key="4">
    <source>
        <dbReference type="EMBL" id="KNB73848.1"/>
    </source>
</evidence>
<protein>
    <recommendedName>
        <fullName evidence="2">DUF3899 domain-containing protein</fullName>
    </recommendedName>
</protein>
<dbReference type="EMBL" id="BJON01000019">
    <property type="protein sequence ID" value="GED71082.1"/>
    <property type="molecule type" value="Genomic_DNA"/>
</dbReference>
<organism evidence="4 5">
    <name type="scientific">Brevibacillus reuszeri</name>
    <dbReference type="NCBI Taxonomy" id="54915"/>
    <lineage>
        <taxon>Bacteria</taxon>
        <taxon>Bacillati</taxon>
        <taxon>Bacillota</taxon>
        <taxon>Bacilli</taxon>
        <taxon>Bacillales</taxon>
        <taxon>Paenibacillaceae</taxon>
        <taxon>Brevibacillus</taxon>
    </lineage>
</organism>
<evidence type="ECO:0000259" key="2">
    <source>
        <dbReference type="Pfam" id="PF13038"/>
    </source>
</evidence>
<name>A0A0K9YYQ3_9BACL</name>
<evidence type="ECO:0000256" key="1">
    <source>
        <dbReference type="SAM" id="Phobius"/>
    </source>
</evidence>
<keyword evidence="6" id="KW-1185">Reference proteome</keyword>
<dbReference type="EMBL" id="LGIQ01000005">
    <property type="protein sequence ID" value="KNB73848.1"/>
    <property type="molecule type" value="Genomic_DNA"/>
</dbReference>
<sequence>MKKWITLLLALAVISSLLLGMTLQPTHLLSIINQSFLLGLFFLMVGCLALVVRSGFFVVFLRGFKQLKGMFFRKPRMIENDMFQSNDPAFEQKKETIARFGTYLLLTIGACLILFSLILTCFYYI</sequence>
<proteinExistence type="predicted"/>
<dbReference type="OrthoDB" id="2468016at2"/>
<reference evidence="5" key="1">
    <citation type="submission" date="2015-07" db="EMBL/GenBank/DDBJ databases">
        <title>Genome sequencing project for genomic taxonomy and phylogenomics of Bacillus-like bacteria.</title>
        <authorList>
            <person name="Liu B."/>
            <person name="Wang J."/>
            <person name="Zhu Y."/>
            <person name="Liu G."/>
            <person name="Chen Q."/>
            <person name="Chen Z."/>
            <person name="Lan J."/>
            <person name="Che J."/>
            <person name="Ge C."/>
            <person name="Shi H."/>
            <person name="Pan Z."/>
            <person name="Liu X."/>
        </authorList>
    </citation>
    <scope>NUCLEOTIDE SEQUENCE [LARGE SCALE GENOMIC DNA]</scope>
    <source>
        <strain evidence="5">DSM 9887</strain>
    </source>
</reference>
<dbReference type="STRING" id="54915.ADS79_07930"/>
<dbReference type="InterPro" id="IPR025007">
    <property type="entry name" value="DUF3899"/>
</dbReference>
<dbReference type="Proteomes" id="UP000036834">
    <property type="component" value="Unassembled WGS sequence"/>
</dbReference>
<feature type="transmembrane region" description="Helical" evidence="1">
    <location>
        <begin position="36"/>
        <end position="64"/>
    </location>
</feature>
<evidence type="ECO:0000313" key="6">
    <source>
        <dbReference type="Proteomes" id="UP000319578"/>
    </source>
</evidence>
<keyword evidence="1" id="KW-1133">Transmembrane helix</keyword>
<dbReference type="PATRIC" id="fig|54915.3.peg.7026"/>
<dbReference type="Proteomes" id="UP000319578">
    <property type="component" value="Unassembled WGS sequence"/>
</dbReference>
<evidence type="ECO:0000313" key="3">
    <source>
        <dbReference type="EMBL" id="GED71082.1"/>
    </source>
</evidence>
<reference evidence="4" key="2">
    <citation type="submission" date="2015-07" db="EMBL/GenBank/DDBJ databases">
        <title>MeaNS - Measles Nucleotide Surveillance Program.</title>
        <authorList>
            <person name="Tran T."/>
            <person name="Druce J."/>
        </authorList>
    </citation>
    <scope>NUCLEOTIDE SEQUENCE</scope>
    <source>
        <strain evidence="4">DSM 9887</strain>
    </source>
</reference>
<accession>A0A0K9YYQ3</accession>
<evidence type="ECO:0000313" key="5">
    <source>
        <dbReference type="Proteomes" id="UP000036834"/>
    </source>
</evidence>
<feature type="transmembrane region" description="Helical" evidence="1">
    <location>
        <begin position="103"/>
        <end position="124"/>
    </location>
</feature>
<feature type="domain" description="DUF3899" evidence="2">
    <location>
        <begin position="32"/>
        <end position="121"/>
    </location>
</feature>
<keyword evidence="1" id="KW-0812">Transmembrane</keyword>
<comment type="caution">
    <text evidence="4">The sequence shown here is derived from an EMBL/GenBank/DDBJ whole genome shotgun (WGS) entry which is preliminary data.</text>
</comment>